<feature type="domain" description="GYF" evidence="3">
    <location>
        <begin position="325"/>
        <end position="388"/>
    </location>
</feature>
<dbReference type="PANTHER" id="PTHR13138:SF3">
    <property type="entry name" value="CD2 ANTIGEN CYTOPLASMIC TAIL-BINDING PROTEIN 2"/>
    <property type="match status" value="1"/>
</dbReference>
<reference evidence="4" key="1">
    <citation type="submission" date="2014-11" db="EMBL/GenBank/DDBJ databases">
        <authorList>
            <person name="Otto D Thomas"/>
            <person name="Naeem Raeece"/>
        </authorList>
    </citation>
    <scope>NUCLEOTIDE SEQUENCE</scope>
</reference>
<dbReference type="AlphaFoldDB" id="A0A0G4GD83"/>
<name>A0A0G4GD83_9ALVE</name>
<feature type="region of interest" description="Disordered" evidence="2">
    <location>
        <begin position="227"/>
        <end position="253"/>
    </location>
</feature>
<keyword evidence="1" id="KW-0175">Coiled coil</keyword>
<feature type="compositionally biased region" description="Acidic residues" evidence="2">
    <location>
        <begin position="98"/>
        <end position="114"/>
    </location>
</feature>
<organism evidence="4">
    <name type="scientific">Chromera velia CCMP2878</name>
    <dbReference type="NCBI Taxonomy" id="1169474"/>
    <lineage>
        <taxon>Eukaryota</taxon>
        <taxon>Sar</taxon>
        <taxon>Alveolata</taxon>
        <taxon>Colpodellida</taxon>
        <taxon>Chromeraceae</taxon>
        <taxon>Chromera</taxon>
    </lineage>
</organism>
<feature type="compositionally biased region" description="Acidic residues" evidence="2">
    <location>
        <begin position="55"/>
        <end position="69"/>
    </location>
</feature>
<evidence type="ECO:0000256" key="2">
    <source>
        <dbReference type="SAM" id="MobiDB-lite"/>
    </source>
</evidence>
<dbReference type="InterPro" id="IPR003169">
    <property type="entry name" value="GYF"/>
</dbReference>
<dbReference type="Gene3D" id="3.30.1490.40">
    <property type="match status" value="1"/>
</dbReference>
<feature type="region of interest" description="Disordered" evidence="2">
    <location>
        <begin position="1"/>
        <end position="172"/>
    </location>
</feature>
<feature type="compositionally biased region" description="Acidic residues" evidence="2">
    <location>
        <begin position="27"/>
        <end position="39"/>
    </location>
</feature>
<evidence type="ECO:0000259" key="3">
    <source>
        <dbReference type="PROSITE" id="PS50829"/>
    </source>
</evidence>
<evidence type="ECO:0000256" key="1">
    <source>
        <dbReference type="SAM" id="Coils"/>
    </source>
</evidence>
<feature type="coiled-coil region" evidence="1">
    <location>
        <begin position="392"/>
        <end position="419"/>
    </location>
</feature>
<dbReference type="PANTHER" id="PTHR13138">
    <property type="entry name" value="PROTEIN LIN1"/>
    <property type="match status" value="1"/>
</dbReference>
<feature type="compositionally biased region" description="Low complexity" evidence="2">
    <location>
        <begin position="1"/>
        <end position="15"/>
    </location>
</feature>
<dbReference type="InterPro" id="IPR039905">
    <property type="entry name" value="CD2BP2/Lin1"/>
</dbReference>
<sequence>MPAKRANAEAAAAAAGSEKRPRMGPLDSEEGDAEMEDADVQQKEEYDGPTCDGLDMNEDSDPDLSDFDVDNANAGQVRERRKRAANVMYQKQKKAAGIDEDAGPAEEADPEEKEDERGQAIEPFNMREEMATGDFDEFGNYVPKKKPEEGMRDAWLDSVDQEAGDSKFKDDDERAKVQKLKEKAEAEQKVVEVDVTAFLSELCGILATDDETPMVALRRLKEGGSKKPVFQIRKQKKKDKEKEEGKKMSEEDQKAFDRLTELCDGLMSKGSNAYFMSKRQIEESLQRRTAGGGAAAPSGGAAAAAAAAAAGSSSSEAEETGETESLFWQYRFKEGAQAGKILGPLTSVMMDKWMAAGRVKKEGVVEVRQTTAEGEPIDGMWREVMSVDFKKRQMMTDAVQEAEEEEEDLMSDLKKGTAKLTDDIVLNKLQQERTGGAPRTTM</sequence>
<gene>
    <name evidence="4" type="ORF">Cvel_21283</name>
</gene>
<proteinExistence type="predicted"/>
<dbReference type="InterPro" id="IPR035445">
    <property type="entry name" value="GYF-like_dom_sf"/>
</dbReference>
<feature type="compositionally biased region" description="Basic and acidic residues" evidence="2">
    <location>
        <begin position="238"/>
        <end position="253"/>
    </location>
</feature>
<feature type="compositionally biased region" description="Basic and acidic residues" evidence="2">
    <location>
        <begin position="145"/>
        <end position="155"/>
    </location>
</feature>
<dbReference type="EMBL" id="CDMZ01001083">
    <property type="protein sequence ID" value="CEM26960.1"/>
    <property type="molecule type" value="Genomic_DNA"/>
</dbReference>
<accession>A0A0G4GD83</accession>
<protein>
    <recommendedName>
        <fullName evidence="3">GYF domain-containing protein</fullName>
    </recommendedName>
</protein>
<dbReference type="PROSITE" id="PS50829">
    <property type="entry name" value="GYF"/>
    <property type="match status" value="1"/>
</dbReference>
<feature type="compositionally biased region" description="Basic and acidic residues" evidence="2">
    <location>
        <begin position="115"/>
        <end position="130"/>
    </location>
</feature>
<evidence type="ECO:0000313" key="4">
    <source>
        <dbReference type="EMBL" id="CEM26960.1"/>
    </source>
</evidence>
<dbReference type="VEuPathDB" id="CryptoDB:Cvel_21283"/>
<dbReference type="GO" id="GO:0005682">
    <property type="term" value="C:U5 snRNP"/>
    <property type="evidence" value="ECO:0007669"/>
    <property type="project" value="InterPro"/>
</dbReference>